<gene>
    <name evidence="2" type="ORF">HELGO_WM10497</name>
</gene>
<dbReference type="InterPro" id="IPR027396">
    <property type="entry name" value="DsrEFH-like"/>
</dbReference>
<dbReference type="InterPro" id="IPR003787">
    <property type="entry name" value="Sulphur_relay_DsrE/F-like"/>
</dbReference>
<reference evidence="2" key="1">
    <citation type="submission" date="2020-01" db="EMBL/GenBank/DDBJ databases">
        <authorList>
            <person name="Meier V. D."/>
            <person name="Meier V D."/>
        </authorList>
    </citation>
    <scope>NUCLEOTIDE SEQUENCE</scope>
    <source>
        <strain evidence="2">HLG_WM_MAG_07</strain>
    </source>
</reference>
<dbReference type="SUPFAM" id="SSF75169">
    <property type="entry name" value="DsrEFH-like"/>
    <property type="match status" value="1"/>
</dbReference>
<accession>A0A6S6SCK9</accession>
<dbReference type="Pfam" id="PF02635">
    <property type="entry name" value="DsrE"/>
    <property type="match status" value="1"/>
</dbReference>
<evidence type="ECO:0000313" key="2">
    <source>
        <dbReference type="EMBL" id="CAA6801042.1"/>
    </source>
</evidence>
<dbReference type="Gene3D" id="3.40.1260.10">
    <property type="entry name" value="DsrEFH-like"/>
    <property type="match status" value="1"/>
</dbReference>
<proteinExistence type="predicted"/>
<evidence type="ECO:0000256" key="1">
    <source>
        <dbReference type="SAM" id="SignalP"/>
    </source>
</evidence>
<dbReference type="EMBL" id="CACVAY010000007">
    <property type="protein sequence ID" value="CAA6801042.1"/>
    <property type="molecule type" value="Genomic_DNA"/>
</dbReference>
<protein>
    <submittedName>
        <fullName evidence="2">Uncharacterized protein</fullName>
    </submittedName>
</protein>
<keyword evidence="1" id="KW-0732">Signal</keyword>
<organism evidence="2">
    <name type="scientific">uncultured Thiotrichaceae bacterium</name>
    <dbReference type="NCBI Taxonomy" id="298394"/>
    <lineage>
        <taxon>Bacteria</taxon>
        <taxon>Pseudomonadati</taxon>
        <taxon>Pseudomonadota</taxon>
        <taxon>Gammaproteobacteria</taxon>
        <taxon>Thiotrichales</taxon>
        <taxon>Thiotrichaceae</taxon>
        <taxon>environmental samples</taxon>
    </lineage>
</organism>
<sequence>MTKPFLCSPFFVALLFSFFAFTSNAANATDTDPELVADLLAQETAPDGVVFELIGNEDDYLLNALEKVENYKKQLQEKFPGLDIAVVSHGSEQFNLTTNNQSKAKEAHVFVKQLVAEDVPVHICETHASWRGVTAEDFPEYITVSSTGPAQVKDYQELGYTLILID</sequence>
<feature type="chain" id="PRO_5028329322" evidence="1">
    <location>
        <begin position="29"/>
        <end position="166"/>
    </location>
</feature>
<dbReference type="AlphaFoldDB" id="A0A6S6SCK9"/>
<feature type="signal peptide" evidence="1">
    <location>
        <begin position="1"/>
        <end position="28"/>
    </location>
</feature>
<name>A0A6S6SCK9_9GAMM</name>